<evidence type="ECO:0000256" key="6">
    <source>
        <dbReference type="SAM" id="Phobius"/>
    </source>
</evidence>
<keyword evidence="2" id="KW-1003">Cell membrane</keyword>
<organism evidence="9 10">
    <name type="scientific">Myroides pelagicus</name>
    <dbReference type="NCBI Taxonomy" id="270914"/>
    <lineage>
        <taxon>Bacteria</taxon>
        <taxon>Pseudomonadati</taxon>
        <taxon>Bacteroidota</taxon>
        <taxon>Flavobacteriia</taxon>
        <taxon>Flavobacteriales</taxon>
        <taxon>Flavobacteriaceae</taxon>
        <taxon>Myroides</taxon>
    </lineage>
</organism>
<feature type="transmembrane region" description="Helical" evidence="6">
    <location>
        <begin position="295"/>
        <end position="315"/>
    </location>
</feature>
<sequence>MIGNWFKLYLRHFWKNRFFSILNMLGLSMGITALILVLMYWKYEHSYNQWNPYKDRVFEVYNAGFDDGGLNPWMPAPMANQLDQLSDVIESYTFLWNFTKSKSITIGNRQDFVYNLADHQASYLDMFPFPAIYGTIKDYQDNKLDAIALERKQAERLFGVGVDPVGEEVILDGGKHVIVRLVYEVPGPTSNAPDAFVSYSGEQTIVDKINVWNDHNYNILIKLKQGILLSDVKTRIINTLYQPFLEAYAKHEGITEDEYRAKYMQEDRYVFFDLEHAYLNPKSEIYGSGEHTQKILTSMLVVAVLLLFLSILNTLNLTMVQYFKRAKEVGVRKVLGAEKGNLIVQFVFESVLTTVLSFVLALFLIELLLPYFNLLVDQTLVFYIGDFVFLFIGILISIIVLAAILPGLFVVSFNTLTVLKGNFVRSKSGVVVRSTLLVFQFVIAFFFLTIALFMNKQITYLINQNLGFKGDQIVNISYHLSGIQNNYEVFNDFKEDLLKIKGVEGVTAHSLRIGQEEGSSSTNRIGEVSLHSGNIIVDSDFINLMGIQLKGGRFFDPKLKSEGENKVLVNETFERAFDFKEGVIGKKIQWNGKYFEIIGVVRDFNMKGFTVNSTPQTYFMGNAASWFHYLLSTVSVKISRDDVQGTLVRIEDFWKDRVEPVYPMKYAFVNEQFADTYRKSVYQKTLFMVLMGVSVFTALLGLLAIVSFSIENRLKEVAIRKVMGAEGKSLIVNLSGKFIIYCTLGFCISVFPVYYAVQLWLEDFVYRIEVGVLPFILAFIILLFLSVLLVVWKSWLATRINVLTYINYE</sequence>
<comment type="caution">
    <text evidence="9">The sequence shown here is derived from an EMBL/GenBank/DDBJ whole genome shotgun (WGS) entry which is preliminary data.</text>
</comment>
<evidence type="ECO:0000259" key="7">
    <source>
        <dbReference type="Pfam" id="PF02687"/>
    </source>
</evidence>
<reference evidence="9 10" key="1">
    <citation type="journal article" date="2006" name="Int. J. Syst. Evol. Microbiol.">
        <title>Myroides pelagicus sp. nov., isolated from seawater in Thailand.</title>
        <authorList>
            <person name="Yoon J."/>
            <person name="Maneerat S."/>
            <person name="Kawai F."/>
            <person name="Yokota A."/>
        </authorList>
    </citation>
    <scope>NUCLEOTIDE SEQUENCE [LARGE SCALE GENOMIC DNA]</scope>
    <source>
        <strain evidence="9 10">SM1T</strain>
    </source>
</reference>
<evidence type="ECO:0000313" key="9">
    <source>
        <dbReference type="EMBL" id="MTH29475.1"/>
    </source>
</evidence>
<evidence type="ECO:0000313" key="10">
    <source>
        <dbReference type="Proteomes" id="UP000488936"/>
    </source>
</evidence>
<protein>
    <submittedName>
        <fullName evidence="9">FtsX-like permease family protein</fullName>
    </submittedName>
</protein>
<feature type="transmembrane region" description="Helical" evidence="6">
    <location>
        <begin position="381"/>
        <end position="409"/>
    </location>
</feature>
<dbReference type="RefSeq" id="WP_155035474.1">
    <property type="nucleotide sequence ID" value="NZ_JBHTIG010000038.1"/>
</dbReference>
<feature type="transmembrane region" description="Helical" evidence="6">
    <location>
        <begin position="772"/>
        <end position="792"/>
    </location>
</feature>
<feature type="transmembrane region" description="Helical" evidence="6">
    <location>
        <begin position="342"/>
        <end position="369"/>
    </location>
</feature>
<evidence type="ECO:0000256" key="3">
    <source>
        <dbReference type="ARBA" id="ARBA00022692"/>
    </source>
</evidence>
<accession>A0A7K1GKR4</accession>
<dbReference type="PANTHER" id="PTHR30572">
    <property type="entry name" value="MEMBRANE COMPONENT OF TRANSPORTER-RELATED"/>
    <property type="match status" value="1"/>
</dbReference>
<dbReference type="InterPro" id="IPR025857">
    <property type="entry name" value="MacB_PCD"/>
</dbReference>
<feature type="transmembrane region" description="Helical" evidence="6">
    <location>
        <begin position="430"/>
        <end position="454"/>
    </location>
</feature>
<evidence type="ECO:0000256" key="4">
    <source>
        <dbReference type="ARBA" id="ARBA00022989"/>
    </source>
</evidence>
<dbReference type="AlphaFoldDB" id="A0A7K1GKR4"/>
<feature type="domain" description="ABC3 transporter permease C-terminal" evidence="7">
    <location>
        <begin position="301"/>
        <end position="410"/>
    </location>
</feature>
<dbReference type="Pfam" id="PF12704">
    <property type="entry name" value="MacB_PCD"/>
    <property type="match status" value="2"/>
</dbReference>
<evidence type="ECO:0000256" key="5">
    <source>
        <dbReference type="ARBA" id="ARBA00023136"/>
    </source>
</evidence>
<dbReference type="InterPro" id="IPR003838">
    <property type="entry name" value="ABC3_permease_C"/>
</dbReference>
<dbReference type="Proteomes" id="UP000488936">
    <property type="component" value="Unassembled WGS sequence"/>
</dbReference>
<dbReference type="GO" id="GO:0022857">
    <property type="term" value="F:transmembrane transporter activity"/>
    <property type="evidence" value="ECO:0007669"/>
    <property type="project" value="TreeGrafter"/>
</dbReference>
<comment type="subcellular location">
    <subcellularLocation>
        <location evidence="1">Cell membrane</location>
        <topology evidence="1">Multi-pass membrane protein</topology>
    </subcellularLocation>
</comment>
<name>A0A7K1GKR4_9FLAO</name>
<evidence type="ECO:0000259" key="8">
    <source>
        <dbReference type="Pfam" id="PF12704"/>
    </source>
</evidence>
<feature type="transmembrane region" description="Helical" evidence="6">
    <location>
        <begin position="21"/>
        <end position="41"/>
    </location>
</feature>
<proteinExistence type="predicted"/>
<evidence type="ECO:0000256" key="2">
    <source>
        <dbReference type="ARBA" id="ARBA00022475"/>
    </source>
</evidence>
<dbReference type="GO" id="GO:0005886">
    <property type="term" value="C:plasma membrane"/>
    <property type="evidence" value="ECO:0007669"/>
    <property type="project" value="UniProtKB-SubCell"/>
</dbReference>
<dbReference type="InterPro" id="IPR050250">
    <property type="entry name" value="Macrolide_Exporter_MacB"/>
</dbReference>
<feature type="domain" description="ABC3 transporter permease C-terminal" evidence="7">
    <location>
        <begin position="689"/>
        <end position="801"/>
    </location>
</feature>
<gene>
    <name evidence="9" type="ORF">GJV77_06000</name>
</gene>
<dbReference type="OrthoDB" id="8740261at2"/>
<evidence type="ECO:0000256" key="1">
    <source>
        <dbReference type="ARBA" id="ARBA00004651"/>
    </source>
</evidence>
<dbReference type="PANTHER" id="PTHR30572:SF18">
    <property type="entry name" value="ABC-TYPE MACROLIDE FAMILY EXPORT SYSTEM PERMEASE COMPONENT 2"/>
    <property type="match status" value="1"/>
</dbReference>
<keyword evidence="10" id="KW-1185">Reference proteome</keyword>
<keyword evidence="5 6" id="KW-0472">Membrane</keyword>
<feature type="domain" description="MacB-like periplasmic core" evidence="8">
    <location>
        <begin position="447"/>
        <end position="649"/>
    </location>
</feature>
<feature type="domain" description="MacB-like periplasmic core" evidence="8">
    <location>
        <begin position="20"/>
        <end position="237"/>
    </location>
</feature>
<dbReference type="Pfam" id="PF02687">
    <property type="entry name" value="FtsX"/>
    <property type="match status" value="2"/>
</dbReference>
<keyword evidence="4 6" id="KW-1133">Transmembrane helix</keyword>
<keyword evidence="3 6" id="KW-0812">Transmembrane</keyword>
<feature type="transmembrane region" description="Helical" evidence="6">
    <location>
        <begin position="686"/>
        <end position="710"/>
    </location>
</feature>
<feature type="transmembrane region" description="Helical" evidence="6">
    <location>
        <begin position="738"/>
        <end position="760"/>
    </location>
</feature>
<dbReference type="EMBL" id="WMJY01000010">
    <property type="protein sequence ID" value="MTH29475.1"/>
    <property type="molecule type" value="Genomic_DNA"/>
</dbReference>